<dbReference type="OrthoDB" id="5945798at2759"/>
<feature type="region of interest" description="Disordered" evidence="1">
    <location>
        <begin position="41"/>
        <end position="69"/>
    </location>
</feature>
<dbReference type="EMBL" id="OOIQ01000003">
    <property type="protein sequence ID" value="SPO44324.1"/>
    <property type="molecule type" value="Genomic_DNA"/>
</dbReference>
<dbReference type="AlphaFoldDB" id="A0A5C3FJ22"/>
<dbReference type="PANTHER" id="PTHR47643:SF2">
    <property type="entry name" value="TPR DOMAIN PROTEIN (AFU_ORTHOLOGUE AFUA_5G12710)"/>
    <property type="match status" value="1"/>
</dbReference>
<name>A0A5C3FJ22_PSEA2</name>
<dbReference type="PANTHER" id="PTHR47643">
    <property type="entry name" value="TPR DOMAIN PROTEIN (AFU_ORTHOLOGUE AFUA_5G12710)"/>
    <property type="match status" value="1"/>
</dbReference>
<dbReference type="Proteomes" id="UP000325008">
    <property type="component" value="Unassembled WGS sequence"/>
</dbReference>
<keyword evidence="3" id="KW-1185">Reference proteome</keyword>
<evidence type="ECO:0000256" key="1">
    <source>
        <dbReference type="SAM" id="MobiDB-lite"/>
    </source>
</evidence>
<evidence type="ECO:0000313" key="2">
    <source>
        <dbReference type="EMBL" id="SPO44324.1"/>
    </source>
</evidence>
<comment type="caution">
    <text evidence="2">The sequence shown here is derived from an EMBL/GenBank/DDBJ whole genome shotgun (WGS) entry which is preliminary data.</text>
</comment>
<dbReference type="Gene3D" id="2.170.270.10">
    <property type="entry name" value="SET domain"/>
    <property type="match status" value="1"/>
</dbReference>
<organism evidence="2 3">
    <name type="scientific">Pseudozyma antarctica</name>
    <name type="common">Yeast</name>
    <name type="synonym">Candida antarctica</name>
    <dbReference type="NCBI Taxonomy" id="84753"/>
    <lineage>
        <taxon>Eukaryota</taxon>
        <taxon>Fungi</taxon>
        <taxon>Dikarya</taxon>
        <taxon>Basidiomycota</taxon>
        <taxon>Ustilaginomycotina</taxon>
        <taxon>Ustilaginomycetes</taxon>
        <taxon>Ustilaginales</taxon>
        <taxon>Ustilaginaceae</taxon>
        <taxon>Moesziomyces</taxon>
    </lineage>
</organism>
<proteinExistence type="predicted"/>
<accession>A0A5C3FJ22</accession>
<reference evidence="2" key="1">
    <citation type="submission" date="2018-03" db="EMBL/GenBank/DDBJ databases">
        <authorList>
            <person name="Guldener U."/>
        </authorList>
    </citation>
    <scope>NUCLEOTIDE SEQUENCE [LARGE SCALE GENOMIC DNA]</scope>
    <source>
        <strain evidence="2">ATCC34888</strain>
    </source>
</reference>
<dbReference type="SUPFAM" id="SSF82199">
    <property type="entry name" value="SET domain"/>
    <property type="match status" value="1"/>
</dbReference>
<dbReference type="InterPro" id="IPR046341">
    <property type="entry name" value="SET_dom_sf"/>
</dbReference>
<gene>
    <name evidence="2" type="ORF">PSANT_02009</name>
</gene>
<evidence type="ECO:0000313" key="3">
    <source>
        <dbReference type="Proteomes" id="UP000325008"/>
    </source>
</evidence>
<sequence>MEDLLKALRNIGLALPDPEQLLQLSDPDTQVQDNLARHLSLTPANNDLVPDEAEQSANSTEDTDSDAEEDLGIDPLVDADLFKGAVQALLENYNKAIDKERDALRKETEALAAPKKLKPVPLKALLARQAAEIKKRQDEVYVATHDPESGRKRRRVYLPRQTFDGAGSYSSDKPLAELTRLDADELEAPKRFTGRYILCKVASSLNLYVGCTFIGLLPSGNALPITIAHFTSNLHLGGEQLDALLPVGTVLAIREPFVSLNHFAKGGPCQAGKSVPGLRVDTPTDVHVLDRLSDADAKILDATQWKVDVTQDEDEHLSDLSSLLRDSPAACNSKGCRWLQDGPLSRAVASTSLDRVVDQVQSLDTEHQNKLSDRTRQLIQSLLSDDRPGAAYRELCAARLVRIPTSTSASAVAQDLELEAEVLYRLCNYEASRSAYEAALQACDPAQRAAAQDRILEKLTAVRAAQKASALGPSHENVWGYYFDSQSYATPRFDMQDWLGPVAIQDIPGAGRGLVLTRDVEEGELLLCCKAAAASYAADRGCRGVNLLRYSVESGVTSTTTQVLAATKSIHAMIDRPQRWTLPIMGLTAGPDVEYSRWVAQPYPAPEKRSYTDAASESDHLATLIAACSVDASAKTTEEQRWKETVLEGAARPPIDSSYVDGVLRFNAFGPAANPGGKSASSDADDAAHDSELSRSTMVHPLPAILNHACLPSVSSVFFGDIVTTRALHPLKRGTEIMHQYVKGEQPWLIRRSQLSKHGFKCSCGICVLDERDGEERVRERGQIVGGSLSMLQERSRIVLKLSSQPDASRDKEVEDHRDLAESLQELVEKVQATYDASRPILRPDLMKILQLRALHQSHYNLDAAIATELQALESVGCTVAKDSAHGRVLDQLPSLHFDGGITSMLTLAKFMLADPSKSNSKKEARRWVEQAFYTHQCTIGGGLDIFLDRWLDAFPDLPFRDWLPRC</sequence>
<protein>
    <submittedName>
        <fullName evidence="2">Uncharacterized protein</fullName>
    </submittedName>
</protein>
<dbReference type="InterPro" id="IPR053209">
    <property type="entry name" value="Gramillin-biosynth_MTr"/>
</dbReference>